<dbReference type="KEGG" id="pmak:PMPD1_4404"/>
<name>A0A6M8UQZ8_9GAMM</name>
<keyword evidence="2" id="KW-1133">Transmembrane helix</keyword>
<dbReference type="NCBIfam" id="TIGR02744">
    <property type="entry name" value="TrbI_Ftype"/>
    <property type="match status" value="1"/>
</dbReference>
<keyword evidence="4" id="KW-1185">Reference proteome</keyword>
<accession>A0A6M8UQZ8</accession>
<keyword evidence="2" id="KW-0472">Membrane</keyword>
<evidence type="ECO:0000256" key="1">
    <source>
        <dbReference type="SAM" id="MobiDB-lite"/>
    </source>
</evidence>
<dbReference type="Proteomes" id="UP000505325">
    <property type="component" value="Plasmid pPD-1"/>
</dbReference>
<evidence type="ECO:0000313" key="3">
    <source>
        <dbReference type="EMBL" id="QKJ89302.1"/>
    </source>
</evidence>
<geneLocation type="plasmid" evidence="4">
    <name>ppd-1</name>
</geneLocation>
<dbReference type="RefSeq" id="WP_173636360.1">
    <property type="nucleotide sequence ID" value="NZ_CP054213.1"/>
</dbReference>
<proteinExistence type="predicted"/>
<sequence length="141" mass="15167">MQNENAQPTPEEAAEAGAPVSRGHHFLKNRALRTGAAALLLMIWSAGVSLLFTQYSQPDAVVFDMKGTIDAFKQQTAQTALPEAAAKNLTEVFSHSLNNSLTDWQRQHGGVILVKGAVVSGMPDITPEIQADIARQMQGAR</sequence>
<keyword evidence="2" id="KW-0812">Transmembrane</keyword>
<keyword evidence="3" id="KW-0614">Plasmid</keyword>
<evidence type="ECO:0000313" key="4">
    <source>
        <dbReference type="Proteomes" id="UP000505325"/>
    </source>
</evidence>
<feature type="transmembrane region" description="Helical" evidence="2">
    <location>
        <begin position="31"/>
        <end position="52"/>
    </location>
</feature>
<feature type="region of interest" description="Disordered" evidence="1">
    <location>
        <begin position="1"/>
        <end position="20"/>
    </location>
</feature>
<gene>
    <name evidence="3" type="ORF">PMPD1_4404</name>
</gene>
<dbReference type="InterPro" id="IPR014115">
    <property type="entry name" value="TrbI_Ftype"/>
</dbReference>
<evidence type="ECO:0000256" key="2">
    <source>
        <dbReference type="SAM" id="Phobius"/>
    </source>
</evidence>
<dbReference type="EMBL" id="CP054213">
    <property type="protein sequence ID" value="QKJ89302.1"/>
    <property type="molecule type" value="Genomic_DNA"/>
</dbReference>
<protein>
    <submittedName>
        <fullName evidence="3">IncF plasmid conjugative transfer protein TrbI</fullName>
    </submittedName>
</protein>
<dbReference type="Pfam" id="PF09677">
    <property type="entry name" value="TrbI_Ftype"/>
    <property type="match status" value="1"/>
</dbReference>
<dbReference type="AlphaFoldDB" id="A0A6M8UQZ8"/>
<organism evidence="3 4">
    <name type="scientific">Paramixta manurensis</name>
    <dbReference type="NCBI Taxonomy" id="2740817"/>
    <lineage>
        <taxon>Bacteria</taxon>
        <taxon>Pseudomonadati</taxon>
        <taxon>Pseudomonadota</taxon>
        <taxon>Gammaproteobacteria</taxon>
        <taxon>Enterobacterales</taxon>
        <taxon>Erwiniaceae</taxon>
        <taxon>Paramixta</taxon>
    </lineage>
</organism>
<feature type="compositionally biased region" description="Low complexity" evidence="1">
    <location>
        <begin position="1"/>
        <end position="19"/>
    </location>
</feature>
<reference evidence="3 4" key="1">
    <citation type="submission" date="2020-06" db="EMBL/GenBank/DDBJ databases">
        <title>Genome sequence of Paramixta manurensis strain PD-1.</title>
        <authorList>
            <person name="Lee C.W."/>
            <person name="Kim J."/>
        </authorList>
    </citation>
    <scope>NUCLEOTIDE SEQUENCE [LARGE SCALE GENOMIC DNA]</scope>
    <source>
        <strain evidence="3 4">PD-1</strain>
        <plasmid evidence="4">ppd-1</plasmid>
    </source>
</reference>